<feature type="signal peptide" evidence="1">
    <location>
        <begin position="1"/>
        <end position="15"/>
    </location>
</feature>
<gene>
    <name evidence="2" type="ORF">PG993_008441</name>
</gene>
<evidence type="ECO:0000313" key="2">
    <source>
        <dbReference type="EMBL" id="KAK8040030.1"/>
    </source>
</evidence>
<name>A0ABR1T0C8_9PEZI</name>
<dbReference type="Proteomes" id="UP001444661">
    <property type="component" value="Unassembled WGS sequence"/>
</dbReference>
<accession>A0ABR1T0C8</accession>
<keyword evidence="1" id="KW-0732">Signal</keyword>
<feature type="chain" id="PRO_5046184419" description="Secreted protein" evidence="1">
    <location>
        <begin position="16"/>
        <end position="181"/>
    </location>
</feature>
<organism evidence="2 3">
    <name type="scientific">Apiospora rasikravindrae</name>
    <dbReference type="NCBI Taxonomy" id="990691"/>
    <lineage>
        <taxon>Eukaryota</taxon>
        <taxon>Fungi</taxon>
        <taxon>Dikarya</taxon>
        <taxon>Ascomycota</taxon>
        <taxon>Pezizomycotina</taxon>
        <taxon>Sordariomycetes</taxon>
        <taxon>Xylariomycetidae</taxon>
        <taxon>Amphisphaeriales</taxon>
        <taxon>Apiosporaceae</taxon>
        <taxon>Apiospora</taxon>
    </lineage>
</organism>
<evidence type="ECO:0000313" key="3">
    <source>
        <dbReference type="Proteomes" id="UP001444661"/>
    </source>
</evidence>
<proteinExistence type="predicted"/>
<evidence type="ECO:0000256" key="1">
    <source>
        <dbReference type="SAM" id="SignalP"/>
    </source>
</evidence>
<keyword evidence="3" id="KW-1185">Reference proteome</keyword>
<reference evidence="2 3" key="1">
    <citation type="submission" date="2023-01" db="EMBL/GenBank/DDBJ databases">
        <title>Analysis of 21 Apiospora genomes using comparative genomics revels a genus with tremendous synthesis potential of carbohydrate active enzymes and secondary metabolites.</title>
        <authorList>
            <person name="Sorensen T."/>
        </authorList>
    </citation>
    <scope>NUCLEOTIDE SEQUENCE [LARGE SCALE GENOMIC DNA]</scope>
    <source>
        <strain evidence="2 3">CBS 33761</strain>
    </source>
</reference>
<dbReference type="EMBL" id="JAQQWK010000006">
    <property type="protein sequence ID" value="KAK8040030.1"/>
    <property type="molecule type" value="Genomic_DNA"/>
</dbReference>
<comment type="caution">
    <text evidence="2">The sequence shown here is derived from an EMBL/GenBank/DDBJ whole genome shotgun (WGS) entry which is preliminary data.</text>
</comment>
<evidence type="ECO:0008006" key="4">
    <source>
        <dbReference type="Google" id="ProtNLM"/>
    </source>
</evidence>
<protein>
    <recommendedName>
        <fullName evidence="4">Secreted protein</fullName>
    </recommendedName>
</protein>
<sequence length="181" mass="19863">MHFLRLLPLAAAVSAIDFYFHKGWNCDGASMRCNGINPGVCCNTGGNTEWFSAAWRGVPPEWSISCESHVFGGCNRRNQKTNSNGANWVCHGYNHIGTGNSGGVYFFNNKKRDEPQECTSTQKADTLRLADGTEYHVADLEGDLLDELLLTQVEISMLESAVNGTAADAISPKFQSLRIEQ</sequence>